<dbReference type="PANTHER" id="PTHR45138">
    <property type="entry name" value="REGULATORY COMPONENTS OF SENSORY TRANSDUCTION SYSTEM"/>
    <property type="match status" value="1"/>
</dbReference>
<evidence type="ECO:0000313" key="8">
    <source>
        <dbReference type="Proteomes" id="UP000613768"/>
    </source>
</evidence>
<dbReference type="EMBL" id="JACYTR010000011">
    <property type="protein sequence ID" value="MBD8525643.1"/>
    <property type="molecule type" value="Genomic_DNA"/>
</dbReference>
<evidence type="ECO:0000259" key="6">
    <source>
        <dbReference type="PROSITE" id="PS50887"/>
    </source>
</evidence>
<dbReference type="RefSeq" id="WP_192028994.1">
    <property type="nucleotide sequence ID" value="NZ_JACYTR010000011.1"/>
</dbReference>
<comment type="caution">
    <text evidence="7">The sequence shown here is derived from an EMBL/GenBank/DDBJ whole genome shotgun (WGS) entry which is preliminary data.</text>
</comment>
<dbReference type="GO" id="GO:1902201">
    <property type="term" value="P:negative regulation of bacterial-type flagellum-dependent cell motility"/>
    <property type="evidence" value="ECO:0007669"/>
    <property type="project" value="TreeGrafter"/>
</dbReference>
<comment type="cofactor">
    <cofactor evidence="1">
        <name>Mg(2+)</name>
        <dbReference type="ChEBI" id="CHEBI:18420"/>
    </cofactor>
</comment>
<dbReference type="Gene3D" id="3.30.70.270">
    <property type="match status" value="1"/>
</dbReference>
<dbReference type="Gene3D" id="3.40.50.2300">
    <property type="match status" value="1"/>
</dbReference>
<name>A0AAW3ZI22_9GAMM</name>
<dbReference type="EC" id="2.7.7.65" evidence="2"/>
<protein>
    <recommendedName>
        <fullName evidence="2">diguanylate cyclase</fullName>
        <ecNumber evidence="2">2.7.7.65</ecNumber>
    </recommendedName>
</protein>
<evidence type="ECO:0000313" key="7">
    <source>
        <dbReference type="EMBL" id="MBD8525643.1"/>
    </source>
</evidence>
<dbReference type="InterPro" id="IPR001789">
    <property type="entry name" value="Sig_transdc_resp-reg_receiver"/>
</dbReference>
<dbReference type="PROSITE" id="PS50887">
    <property type="entry name" value="GGDEF"/>
    <property type="match status" value="1"/>
</dbReference>
<proteinExistence type="predicted"/>
<feature type="domain" description="GGDEF" evidence="6">
    <location>
        <begin position="186"/>
        <end position="323"/>
    </location>
</feature>
<dbReference type="FunFam" id="3.30.70.270:FF:000001">
    <property type="entry name" value="Diguanylate cyclase domain protein"/>
    <property type="match status" value="1"/>
</dbReference>
<evidence type="ECO:0000256" key="3">
    <source>
        <dbReference type="ARBA" id="ARBA00034247"/>
    </source>
</evidence>
<dbReference type="SMART" id="SM00267">
    <property type="entry name" value="GGDEF"/>
    <property type="match status" value="1"/>
</dbReference>
<organism evidence="7 8">
    <name type="scientific">Pseudomarimonas arenosa</name>
    <dbReference type="NCBI Taxonomy" id="2774145"/>
    <lineage>
        <taxon>Bacteria</taxon>
        <taxon>Pseudomonadati</taxon>
        <taxon>Pseudomonadota</taxon>
        <taxon>Gammaproteobacteria</taxon>
        <taxon>Lysobacterales</taxon>
        <taxon>Lysobacteraceae</taxon>
        <taxon>Pseudomarimonas</taxon>
    </lineage>
</organism>
<dbReference type="GO" id="GO:0005886">
    <property type="term" value="C:plasma membrane"/>
    <property type="evidence" value="ECO:0007669"/>
    <property type="project" value="TreeGrafter"/>
</dbReference>
<dbReference type="SUPFAM" id="SSF52172">
    <property type="entry name" value="CheY-like"/>
    <property type="match status" value="1"/>
</dbReference>
<evidence type="ECO:0000256" key="2">
    <source>
        <dbReference type="ARBA" id="ARBA00012528"/>
    </source>
</evidence>
<sequence length="323" mass="35576">MRRPAKSDINVAEDLQVVDFPFPESEPRSGRVLLVDDDSQLTELLTRILGTRHEVLIASRGEQALQMCLQHRPDLLLLDLRLPDMDGLSVCRQLRAGEFAATPIIFITAGSEEETACWEAGGSDFVCKPINPLTLMHRVNAHLALKFQADSLQHLAYKDSLTGIANRRYFIERIEAECGSACRDGDPLSLLLIDLDCFKQYNDGYGHVAGDHSLARTARALHACLKRPSDFIARFGGEEFACLLPGTPAPQAERVAERMQAAISALAIEHKYSSVAPQLTLSIGLAQLHGLYGETSVELLERADQALYSAKAEGRNRIANAER</sequence>
<dbReference type="GO" id="GO:0052621">
    <property type="term" value="F:diguanylate cyclase activity"/>
    <property type="evidence" value="ECO:0007669"/>
    <property type="project" value="UniProtKB-EC"/>
</dbReference>
<dbReference type="InterPro" id="IPR029787">
    <property type="entry name" value="Nucleotide_cyclase"/>
</dbReference>
<dbReference type="Proteomes" id="UP000613768">
    <property type="component" value="Unassembled WGS sequence"/>
</dbReference>
<evidence type="ECO:0000256" key="4">
    <source>
        <dbReference type="PROSITE-ProRule" id="PRU00169"/>
    </source>
</evidence>
<evidence type="ECO:0000259" key="5">
    <source>
        <dbReference type="PROSITE" id="PS50110"/>
    </source>
</evidence>
<dbReference type="PANTHER" id="PTHR45138:SF9">
    <property type="entry name" value="DIGUANYLATE CYCLASE DGCM-RELATED"/>
    <property type="match status" value="1"/>
</dbReference>
<dbReference type="CDD" id="cd01949">
    <property type="entry name" value="GGDEF"/>
    <property type="match status" value="1"/>
</dbReference>
<dbReference type="AlphaFoldDB" id="A0AAW3ZI22"/>
<evidence type="ECO:0000256" key="1">
    <source>
        <dbReference type="ARBA" id="ARBA00001946"/>
    </source>
</evidence>
<dbReference type="SMART" id="SM00448">
    <property type="entry name" value="REC"/>
    <property type="match status" value="1"/>
</dbReference>
<dbReference type="InterPro" id="IPR000160">
    <property type="entry name" value="GGDEF_dom"/>
</dbReference>
<dbReference type="InterPro" id="IPR050469">
    <property type="entry name" value="Diguanylate_Cyclase"/>
</dbReference>
<reference evidence="7 8" key="1">
    <citation type="submission" date="2020-09" db="EMBL/GenBank/DDBJ databases">
        <title>Pseudoxanthomonas sp. CAU 1598 isolated from sand of Yaerae Beach.</title>
        <authorList>
            <person name="Kim W."/>
        </authorList>
    </citation>
    <scope>NUCLEOTIDE SEQUENCE [LARGE SCALE GENOMIC DNA]</scope>
    <source>
        <strain evidence="7 8">CAU 1598</strain>
    </source>
</reference>
<keyword evidence="8" id="KW-1185">Reference proteome</keyword>
<comment type="catalytic activity">
    <reaction evidence="3">
        <text>2 GTP = 3',3'-c-di-GMP + 2 diphosphate</text>
        <dbReference type="Rhea" id="RHEA:24898"/>
        <dbReference type="ChEBI" id="CHEBI:33019"/>
        <dbReference type="ChEBI" id="CHEBI:37565"/>
        <dbReference type="ChEBI" id="CHEBI:58805"/>
        <dbReference type="EC" id="2.7.7.65"/>
    </reaction>
</comment>
<accession>A0AAW3ZI22</accession>
<feature type="modified residue" description="4-aspartylphosphate" evidence="4">
    <location>
        <position position="79"/>
    </location>
</feature>
<dbReference type="InterPro" id="IPR011006">
    <property type="entry name" value="CheY-like_superfamily"/>
</dbReference>
<dbReference type="GO" id="GO:0000160">
    <property type="term" value="P:phosphorelay signal transduction system"/>
    <property type="evidence" value="ECO:0007669"/>
    <property type="project" value="InterPro"/>
</dbReference>
<dbReference type="InterPro" id="IPR043128">
    <property type="entry name" value="Rev_trsase/Diguanyl_cyclase"/>
</dbReference>
<dbReference type="SUPFAM" id="SSF55073">
    <property type="entry name" value="Nucleotide cyclase"/>
    <property type="match status" value="1"/>
</dbReference>
<dbReference type="GO" id="GO:0043709">
    <property type="term" value="P:cell adhesion involved in single-species biofilm formation"/>
    <property type="evidence" value="ECO:0007669"/>
    <property type="project" value="TreeGrafter"/>
</dbReference>
<gene>
    <name evidence="7" type="ORF">IFO71_07800</name>
</gene>
<dbReference type="PROSITE" id="PS50110">
    <property type="entry name" value="RESPONSE_REGULATORY"/>
    <property type="match status" value="1"/>
</dbReference>
<dbReference type="Pfam" id="PF00990">
    <property type="entry name" value="GGDEF"/>
    <property type="match status" value="1"/>
</dbReference>
<feature type="domain" description="Response regulatory" evidence="5">
    <location>
        <begin position="31"/>
        <end position="143"/>
    </location>
</feature>
<dbReference type="NCBIfam" id="TIGR00254">
    <property type="entry name" value="GGDEF"/>
    <property type="match status" value="1"/>
</dbReference>
<dbReference type="Pfam" id="PF00072">
    <property type="entry name" value="Response_reg"/>
    <property type="match status" value="1"/>
</dbReference>
<keyword evidence="4" id="KW-0597">Phosphoprotein</keyword>